<dbReference type="Proteomes" id="UP001201812">
    <property type="component" value="Unassembled WGS sequence"/>
</dbReference>
<dbReference type="InterPro" id="IPR002913">
    <property type="entry name" value="START_lipid-bd_dom"/>
</dbReference>
<dbReference type="PANTHER" id="PTHR19308:SF14">
    <property type="entry name" value="START DOMAIN-CONTAINING PROTEIN"/>
    <property type="match status" value="1"/>
</dbReference>
<keyword evidence="12" id="KW-0472">Membrane</keyword>
<dbReference type="InterPro" id="IPR023393">
    <property type="entry name" value="START-like_dom_sf"/>
</dbReference>
<keyword evidence="13" id="KW-0966">Cell projection</keyword>
<evidence type="ECO:0000259" key="17">
    <source>
        <dbReference type="PROSITE" id="PS50848"/>
    </source>
</evidence>
<evidence type="ECO:0000256" key="10">
    <source>
        <dbReference type="ARBA" id="ARBA00023069"/>
    </source>
</evidence>
<keyword evidence="4" id="KW-0813">Transport</keyword>
<keyword evidence="10" id="KW-0969">Cilium</keyword>
<dbReference type="FunFam" id="3.30.530.20:FF:000008">
    <property type="entry name" value="START domain containing 10"/>
    <property type="match status" value="1"/>
</dbReference>
<evidence type="ECO:0000256" key="4">
    <source>
        <dbReference type="ARBA" id="ARBA00022448"/>
    </source>
</evidence>
<evidence type="ECO:0000256" key="7">
    <source>
        <dbReference type="ARBA" id="ARBA00022846"/>
    </source>
</evidence>
<dbReference type="PANTHER" id="PTHR19308">
    <property type="entry name" value="PHOSPHATIDYLCHOLINE TRANSFER PROTEIN"/>
    <property type="match status" value="1"/>
</dbReference>
<evidence type="ECO:0000313" key="18">
    <source>
        <dbReference type="EMBL" id="KAI1729544.1"/>
    </source>
</evidence>
<dbReference type="InterPro" id="IPR041951">
    <property type="entry name" value="STARD10_START"/>
</dbReference>
<evidence type="ECO:0000313" key="19">
    <source>
        <dbReference type="Proteomes" id="UP001201812"/>
    </source>
</evidence>
<keyword evidence="6" id="KW-0597">Phosphoprotein</keyword>
<dbReference type="CDD" id="cd08871">
    <property type="entry name" value="START_STARD10-like"/>
    <property type="match status" value="1"/>
</dbReference>
<evidence type="ECO:0000256" key="1">
    <source>
        <dbReference type="ARBA" id="ARBA00004230"/>
    </source>
</evidence>
<evidence type="ECO:0000256" key="8">
    <source>
        <dbReference type="ARBA" id="ARBA00022990"/>
    </source>
</evidence>
<protein>
    <recommendedName>
        <fullName evidence="14">START domain-containing protein 10</fullName>
    </recommendedName>
    <alternativeName>
        <fullName evidence="15">PCTP-like protein</fullName>
    </alternativeName>
    <alternativeName>
        <fullName evidence="16">StAR-related lipid transfer protein 10</fullName>
    </alternativeName>
</protein>
<comment type="subcellular location">
    <subcellularLocation>
        <location evidence="1">Cell projection</location>
        <location evidence="1">Cilium</location>
        <location evidence="1">Flagellum</location>
    </subcellularLocation>
    <subcellularLocation>
        <location evidence="3">Cytoplasm</location>
    </subcellularLocation>
    <subcellularLocation>
        <location evidence="2">Membrane</location>
    </subcellularLocation>
</comment>
<keyword evidence="7" id="KW-0282">Flagellum</keyword>
<organism evidence="18 19">
    <name type="scientific">Ditylenchus destructor</name>
    <dbReference type="NCBI Taxonomy" id="166010"/>
    <lineage>
        <taxon>Eukaryota</taxon>
        <taxon>Metazoa</taxon>
        <taxon>Ecdysozoa</taxon>
        <taxon>Nematoda</taxon>
        <taxon>Chromadorea</taxon>
        <taxon>Rhabditida</taxon>
        <taxon>Tylenchina</taxon>
        <taxon>Tylenchomorpha</taxon>
        <taxon>Sphaerularioidea</taxon>
        <taxon>Anguinidae</taxon>
        <taxon>Anguininae</taxon>
        <taxon>Ditylenchus</taxon>
    </lineage>
</organism>
<dbReference type="GO" id="GO:0006869">
    <property type="term" value="P:lipid transport"/>
    <property type="evidence" value="ECO:0007669"/>
    <property type="project" value="UniProtKB-KW"/>
</dbReference>
<dbReference type="SMART" id="SM00234">
    <property type="entry name" value="START"/>
    <property type="match status" value="1"/>
</dbReference>
<evidence type="ECO:0000256" key="13">
    <source>
        <dbReference type="ARBA" id="ARBA00023273"/>
    </source>
</evidence>
<evidence type="ECO:0000256" key="9">
    <source>
        <dbReference type="ARBA" id="ARBA00023055"/>
    </source>
</evidence>
<feature type="domain" description="START" evidence="17">
    <location>
        <begin position="33"/>
        <end position="213"/>
    </location>
</feature>
<keyword evidence="5" id="KW-0963">Cytoplasm</keyword>
<evidence type="ECO:0000256" key="2">
    <source>
        <dbReference type="ARBA" id="ARBA00004370"/>
    </source>
</evidence>
<dbReference type="AlphaFoldDB" id="A0AAD4R8E3"/>
<evidence type="ECO:0000256" key="6">
    <source>
        <dbReference type="ARBA" id="ARBA00022553"/>
    </source>
</evidence>
<evidence type="ECO:0000256" key="5">
    <source>
        <dbReference type="ARBA" id="ARBA00022490"/>
    </source>
</evidence>
<evidence type="ECO:0000256" key="16">
    <source>
        <dbReference type="ARBA" id="ARBA00080073"/>
    </source>
</evidence>
<keyword evidence="11" id="KW-0446">Lipid-binding</keyword>
<dbReference type="SUPFAM" id="SSF55961">
    <property type="entry name" value="Bet v1-like"/>
    <property type="match status" value="1"/>
</dbReference>
<keyword evidence="8" id="KW-0007">Acetylation</keyword>
<comment type="caution">
    <text evidence="18">The sequence shown here is derived from an EMBL/GenBank/DDBJ whole genome shotgun (WGS) entry which is preliminary data.</text>
</comment>
<evidence type="ECO:0000256" key="3">
    <source>
        <dbReference type="ARBA" id="ARBA00004496"/>
    </source>
</evidence>
<evidence type="ECO:0000256" key="11">
    <source>
        <dbReference type="ARBA" id="ARBA00023121"/>
    </source>
</evidence>
<accession>A0AAD4R8E3</accession>
<keyword evidence="9" id="KW-0445">Lipid transport</keyword>
<evidence type="ECO:0000256" key="14">
    <source>
        <dbReference type="ARBA" id="ARBA00070345"/>
    </source>
</evidence>
<proteinExistence type="predicted"/>
<dbReference type="PROSITE" id="PS50848">
    <property type="entry name" value="START"/>
    <property type="match status" value="1"/>
</dbReference>
<dbReference type="InterPro" id="IPR051213">
    <property type="entry name" value="START_lipid_transfer"/>
</dbReference>
<reference evidence="18" key="1">
    <citation type="submission" date="2022-01" db="EMBL/GenBank/DDBJ databases">
        <title>Genome Sequence Resource for Two Populations of Ditylenchus destructor, the Migratory Endoparasitic Phytonematode.</title>
        <authorList>
            <person name="Zhang H."/>
            <person name="Lin R."/>
            <person name="Xie B."/>
        </authorList>
    </citation>
    <scope>NUCLEOTIDE SEQUENCE</scope>
    <source>
        <strain evidence="18">BazhouSP</strain>
    </source>
</reference>
<sequence length="281" mass="32658">MEPSEAMQVNVVKPLEDGDFRYARTLCDVHDQWQLVYEKKATRVWTKPMSDSNLHMIKARSEFPDVSAETAYDVLQDADYRHKWDKYMLSTVPIGYLNPNNDICYYSLGSIPPFRSRDFVMQRSWLDTGREKFIVGHSVWHDKFPPNKTHIRGTIHLTVYFVRALNSGGCQLSYVTFSDPRGKLPSWFINRLTKLIAPKLFKKLHKACLNYPDWKRSHRPNWKPWLFPEIQPDYPKIDLGQCRPPSGIEQPIVDETQVSENSAVASKLYNGSTLDEEDNSD</sequence>
<dbReference type="GO" id="GO:0008289">
    <property type="term" value="F:lipid binding"/>
    <property type="evidence" value="ECO:0007669"/>
    <property type="project" value="UniProtKB-KW"/>
</dbReference>
<gene>
    <name evidence="18" type="ORF">DdX_01790</name>
</gene>
<dbReference type="Gene3D" id="3.30.530.20">
    <property type="match status" value="1"/>
</dbReference>
<dbReference type="EMBL" id="JAKKPZ010000001">
    <property type="protein sequence ID" value="KAI1729544.1"/>
    <property type="molecule type" value="Genomic_DNA"/>
</dbReference>
<evidence type="ECO:0000256" key="15">
    <source>
        <dbReference type="ARBA" id="ARBA00076937"/>
    </source>
</evidence>
<dbReference type="GO" id="GO:0031514">
    <property type="term" value="C:motile cilium"/>
    <property type="evidence" value="ECO:0007669"/>
    <property type="project" value="UniProtKB-SubCell"/>
</dbReference>
<dbReference type="GO" id="GO:0005829">
    <property type="term" value="C:cytosol"/>
    <property type="evidence" value="ECO:0007669"/>
    <property type="project" value="UniProtKB-ARBA"/>
</dbReference>
<name>A0AAD4R8E3_9BILA</name>
<keyword evidence="19" id="KW-1185">Reference proteome</keyword>
<evidence type="ECO:0000256" key="12">
    <source>
        <dbReference type="ARBA" id="ARBA00023136"/>
    </source>
</evidence>
<dbReference type="Pfam" id="PF01852">
    <property type="entry name" value="START"/>
    <property type="match status" value="1"/>
</dbReference>
<dbReference type="GO" id="GO:0016020">
    <property type="term" value="C:membrane"/>
    <property type="evidence" value="ECO:0007669"/>
    <property type="project" value="UniProtKB-SubCell"/>
</dbReference>